<proteinExistence type="predicted"/>
<accession>A0A2B7ZK08</accession>
<feature type="region of interest" description="Disordered" evidence="1">
    <location>
        <begin position="240"/>
        <end position="259"/>
    </location>
</feature>
<protein>
    <submittedName>
        <fullName evidence="2">Uncharacterized protein</fullName>
    </submittedName>
</protein>
<dbReference type="EMBL" id="PDND01000057">
    <property type="protein sequence ID" value="PGH33660.1"/>
    <property type="molecule type" value="Genomic_DNA"/>
</dbReference>
<evidence type="ECO:0000256" key="1">
    <source>
        <dbReference type="SAM" id="MobiDB-lite"/>
    </source>
</evidence>
<name>A0A2B7ZK08_9EURO</name>
<feature type="compositionally biased region" description="Polar residues" evidence="1">
    <location>
        <begin position="104"/>
        <end position="127"/>
    </location>
</feature>
<feature type="region of interest" description="Disordered" evidence="1">
    <location>
        <begin position="1"/>
        <end position="233"/>
    </location>
</feature>
<evidence type="ECO:0000313" key="3">
    <source>
        <dbReference type="Proteomes" id="UP000226031"/>
    </source>
</evidence>
<feature type="compositionally biased region" description="Acidic residues" evidence="1">
    <location>
        <begin position="224"/>
        <end position="233"/>
    </location>
</feature>
<feature type="compositionally biased region" description="Polar residues" evidence="1">
    <location>
        <begin position="1"/>
        <end position="13"/>
    </location>
</feature>
<feature type="compositionally biased region" description="Acidic residues" evidence="1">
    <location>
        <begin position="250"/>
        <end position="259"/>
    </location>
</feature>
<comment type="caution">
    <text evidence="2">The sequence shown here is derived from an EMBL/GenBank/DDBJ whole genome shotgun (WGS) entry which is preliminary data.</text>
</comment>
<dbReference type="STRING" id="73230.A0A2B7ZK08"/>
<evidence type="ECO:0000313" key="2">
    <source>
        <dbReference type="EMBL" id="PGH33660.1"/>
    </source>
</evidence>
<organism evidence="2 3">
    <name type="scientific">[Emmonsia] crescens</name>
    <dbReference type="NCBI Taxonomy" id="73230"/>
    <lineage>
        <taxon>Eukaryota</taxon>
        <taxon>Fungi</taxon>
        <taxon>Dikarya</taxon>
        <taxon>Ascomycota</taxon>
        <taxon>Pezizomycotina</taxon>
        <taxon>Eurotiomycetes</taxon>
        <taxon>Eurotiomycetidae</taxon>
        <taxon>Onygenales</taxon>
        <taxon>Ajellomycetaceae</taxon>
        <taxon>Emergomyces</taxon>
    </lineage>
</organism>
<sequence length="964" mass="108238">MAAGKFTQSTLPTVWSRAPQRQTRPDVRTTRRQRFAIPESNREQAEGCEEGSCPPPTTEAELLGGCFGNEGSDPLPTSSRSQHLVAPGRQEGPGNANLGPLPTPSTGQRQTVVATEDGSSPLETTRLSWKRRLVVQDLKDKDNEEDGGVELYSLPTPFTDGRQQAGAPRQIKSSGSVDEDYSPLTVSRPSKRHRLVIQDSDDEEDVASFPSRRQRDVAPAGGSSDEEDIDDDVDIEKVEDAGDETLIPGPDDEDEDEGGTELLHSVADGVAHPIIPSPTPDTPFARILRQILSQLVEFAKGNFLVTMKDPNIKAMTLGYCNLLRWVSIDYLIGIYRSGIPQKVQMLFEKNTWALQDLLLLPKIERRDKRQGIYGNFATGKIDRLTSIRSDGYIGSTRCFQDRIGAHLSIASRYSVRELTGTEYEKSFHYRQIARDGVVSNFRCLAAFEIPLEKGYLLLLESIFMILFGTYKHPGYTSHWATGAPYDLTEKIRSSLNIVDITWHGMNAAFPLVQGFVNRRAHTPSPCANPNCGRMTYPRNLITEGERRVNRKCGRTTVGVTRITYIVAKNFLLKRGLIKSEGTYKMKLHRSAGGEIVCSNCNLPDTDPRRRGHHVYSEILETMLCISCNQFLLSNGVLPSLEIRQIREGRTKMEADRKAGRKIICGHCGDWEGSSTCRGDHSFNERNIMILCTYCAKFFTKHQILPHKSERSAKIVADVQENQDLDRTIDWDHVSREKAKLHEARRLGKILICQGCKSVEGTFECNGSHVFSEKMNCRICSACNLNARSYGRLRDPKLQDLNAVRRQYNAAKTNKCAKCDKGLNPKRTFHMDVVYKGPLCDVCYVEKHKGKNPSPKNRRLETSCKRIAMQVSRCFVLDALDRKKREDSLLAETPPVPNCASCRDLRWNDNDFNLVKKKLRNERKAGIAHSCFHCGKSENTQKYLFVTGKTCLRPVCPGCRVKGRS</sequence>
<dbReference type="AlphaFoldDB" id="A0A2B7ZK08"/>
<reference evidence="2 3" key="1">
    <citation type="submission" date="2017-10" db="EMBL/GenBank/DDBJ databases">
        <title>Comparative genomics in systemic dimorphic fungi from Ajellomycetaceae.</title>
        <authorList>
            <person name="Munoz J.F."/>
            <person name="Mcewen J.G."/>
            <person name="Clay O.K."/>
            <person name="Cuomo C.A."/>
        </authorList>
    </citation>
    <scope>NUCLEOTIDE SEQUENCE [LARGE SCALE GENOMIC DNA]</scope>
    <source>
        <strain evidence="2 3">UAMH4076</strain>
    </source>
</reference>
<dbReference type="Proteomes" id="UP000226031">
    <property type="component" value="Unassembled WGS sequence"/>
</dbReference>
<keyword evidence="3" id="KW-1185">Reference proteome</keyword>
<gene>
    <name evidence="2" type="ORF">GX50_03487</name>
</gene>